<dbReference type="RefSeq" id="WP_108177216.1">
    <property type="nucleotide sequence ID" value="NZ_PZZL01000004.1"/>
</dbReference>
<sequence length="154" mass="16443">MRCLAPVSRRFAGIALVLAALAAPALAQSDAGRALSSLSPDVLFVRATGPWVSGERQGTSRIVLLRTPSPDGAQRLYVQWLAVVDPSTGRTGTVATEEIPEVFDWRVGMEDYRVEPDGAGSRVQIDGRVLGSGQPRRYLLTIGPPGEVTFGALR</sequence>
<reference evidence="2 3" key="1">
    <citation type="submission" date="2018-04" db="EMBL/GenBank/DDBJ databases">
        <title>Genomic Encyclopedia of Archaeal and Bacterial Type Strains, Phase II (KMG-II): from individual species to whole genera.</title>
        <authorList>
            <person name="Goeker M."/>
        </authorList>
    </citation>
    <scope>NUCLEOTIDE SEQUENCE [LARGE SCALE GENOMIC DNA]</scope>
    <source>
        <strain evidence="2 3">DSM 25521</strain>
    </source>
</reference>
<evidence type="ECO:0000256" key="1">
    <source>
        <dbReference type="SAM" id="SignalP"/>
    </source>
</evidence>
<comment type="caution">
    <text evidence="2">The sequence shown here is derived from an EMBL/GenBank/DDBJ whole genome shotgun (WGS) entry which is preliminary data.</text>
</comment>
<dbReference type="OrthoDB" id="8480239at2"/>
<dbReference type="Proteomes" id="UP000241808">
    <property type="component" value="Unassembled WGS sequence"/>
</dbReference>
<dbReference type="EMBL" id="PZZL01000004">
    <property type="protein sequence ID" value="PTM57307.1"/>
    <property type="molecule type" value="Genomic_DNA"/>
</dbReference>
<accession>A0A2T4Z5Z3</accession>
<protein>
    <submittedName>
        <fullName evidence="2">Uncharacterized protein</fullName>
    </submittedName>
</protein>
<gene>
    <name evidence="2" type="ORF">C8P69_104358</name>
</gene>
<feature type="chain" id="PRO_5015654206" evidence="1">
    <location>
        <begin position="28"/>
        <end position="154"/>
    </location>
</feature>
<keyword evidence="3" id="KW-1185">Reference proteome</keyword>
<evidence type="ECO:0000313" key="3">
    <source>
        <dbReference type="Proteomes" id="UP000241808"/>
    </source>
</evidence>
<feature type="signal peptide" evidence="1">
    <location>
        <begin position="1"/>
        <end position="27"/>
    </location>
</feature>
<evidence type="ECO:0000313" key="2">
    <source>
        <dbReference type="EMBL" id="PTM57307.1"/>
    </source>
</evidence>
<name>A0A2T4Z5Z3_9HYPH</name>
<dbReference type="AlphaFoldDB" id="A0A2T4Z5Z3"/>
<organism evidence="2 3">
    <name type="scientific">Phreatobacter oligotrophus</name>
    <dbReference type="NCBI Taxonomy" id="1122261"/>
    <lineage>
        <taxon>Bacteria</taxon>
        <taxon>Pseudomonadati</taxon>
        <taxon>Pseudomonadota</taxon>
        <taxon>Alphaproteobacteria</taxon>
        <taxon>Hyphomicrobiales</taxon>
        <taxon>Phreatobacteraceae</taxon>
        <taxon>Phreatobacter</taxon>
    </lineage>
</organism>
<keyword evidence="1" id="KW-0732">Signal</keyword>
<proteinExistence type="predicted"/>